<evidence type="ECO:0000313" key="4">
    <source>
        <dbReference type="EMBL" id="CAH0385189.1"/>
    </source>
</evidence>
<organism evidence="4 5">
    <name type="scientific">Bemisia tabaci</name>
    <name type="common">Sweetpotato whitefly</name>
    <name type="synonym">Aleurodes tabaci</name>
    <dbReference type="NCBI Taxonomy" id="7038"/>
    <lineage>
        <taxon>Eukaryota</taxon>
        <taxon>Metazoa</taxon>
        <taxon>Ecdysozoa</taxon>
        <taxon>Arthropoda</taxon>
        <taxon>Hexapoda</taxon>
        <taxon>Insecta</taxon>
        <taxon>Pterygota</taxon>
        <taxon>Neoptera</taxon>
        <taxon>Paraneoptera</taxon>
        <taxon>Hemiptera</taxon>
        <taxon>Sternorrhyncha</taxon>
        <taxon>Aleyrodoidea</taxon>
        <taxon>Aleyrodidae</taxon>
        <taxon>Aleyrodinae</taxon>
        <taxon>Bemisia</taxon>
    </lineage>
</organism>
<dbReference type="InterPro" id="IPR002842">
    <property type="entry name" value="ATPase_V1_Esu"/>
</dbReference>
<evidence type="ECO:0000256" key="3">
    <source>
        <dbReference type="ARBA" id="ARBA00023065"/>
    </source>
</evidence>
<dbReference type="Gene3D" id="3.30.2320.30">
    <property type="entry name" value="ATP synthase, E subunit, C-terminal"/>
    <property type="match status" value="1"/>
</dbReference>
<name>A0A9P0F1P5_BEMTA</name>
<evidence type="ECO:0000256" key="2">
    <source>
        <dbReference type="ARBA" id="ARBA00022448"/>
    </source>
</evidence>
<dbReference type="Gene3D" id="6.10.250.1620">
    <property type="match status" value="1"/>
</dbReference>
<dbReference type="Proteomes" id="UP001152759">
    <property type="component" value="Chromosome 2"/>
</dbReference>
<accession>A0A9P0F1P5</accession>
<proteinExistence type="inferred from homology"/>
<sequence>MYRLHRSARRSNINRKPLTYQGPVVSSRKKLVILFLQSCTVQNFYGMRALRDRIQSNVVERNPNVRKIFQTKVKQTPSNDNAEKLKVMADYIEQDGCEKANEIDISADEECRIIISHRSTSVDEHLEKKIKQTLKEDVLEESKTRLQWRLHFLCGKQAVVDHLLSKVKKRYENIMKNEQYRKSILAKLMLQAALKILEPTVFLRVQEEDFGLAQQLIPCVQENYSKVTGLLMTIILDKLYPLPTETGGGVQLRTPDNRIFVNNLVTRRIELCIASVHPLIRTVLFDDVIHPLMSEGQIILDHDRLSEFSECSL</sequence>
<evidence type="ECO:0000313" key="5">
    <source>
        <dbReference type="Proteomes" id="UP001152759"/>
    </source>
</evidence>
<dbReference type="SUPFAM" id="SSF160527">
    <property type="entry name" value="V-type ATPase subunit E-like"/>
    <property type="match status" value="1"/>
</dbReference>
<dbReference type="GO" id="GO:0033178">
    <property type="term" value="C:proton-transporting two-sector ATPase complex, catalytic domain"/>
    <property type="evidence" value="ECO:0007669"/>
    <property type="project" value="InterPro"/>
</dbReference>
<gene>
    <name evidence="4" type="ORF">BEMITA_LOCUS4442</name>
</gene>
<dbReference type="GO" id="GO:0046961">
    <property type="term" value="F:proton-transporting ATPase activity, rotational mechanism"/>
    <property type="evidence" value="ECO:0007669"/>
    <property type="project" value="InterPro"/>
</dbReference>
<dbReference type="PANTHER" id="PTHR45715">
    <property type="entry name" value="ATPASE H+-TRANSPORTING V1 SUBUNIT E1A-RELATED"/>
    <property type="match status" value="1"/>
</dbReference>
<dbReference type="EMBL" id="OU963863">
    <property type="protein sequence ID" value="CAH0385189.1"/>
    <property type="molecule type" value="Genomic_DNA"/>
</dbReference>
<reference evidence="4" key="1">
    <citation type="submission" date="2021-12" db="EMBL/GenBank/DDBJ databases">
        <authorList>
            <person name="King R."/>
        </authorList>
    </citation>
    <scope>NUCLEOTIDE SEQUENCE</scope>
</reference>
<dbReference type="KEGG" id="btab:109039174"/>
<comment type="similarity">
    <text evidence="1">Belongs to the V-ATPase E subunit family.</text>
</comment>
<dbReference type="AlphaFoldDB" id="A0A9P0F1P5"/>
<dbReference type="Pfam" id="PF01991">
    <property type="entry name" value="vATP-synt_E"/>
    <property type="match status" value="1"/>
</dbReference>
<evidence type="ECO:0000256" key="1">
    <source>
        <dbReference type="ARBA" id="ARBA00005901"/>
    </source>
</evidence>
<keyword evidence="5" id="KW-1185">Reference proteome</keyword>
<keyword evidence="3" id="KW-0406">Ion transport</keyword>
<keyword evidence="2" id="KW-0813">Transport</keyword>
<dbReference type="InterPro" id="IPR038495">
    <property type="entry name" value="ATPase_E_C"/>
</dbReference>
<protein>
    <submittedName>
        <fullName evidence="4">Uncharacterized protein</fullName>
    </submittedName>
</protein>